<evidence type="ECO:0000256" key="4">
    <source>
        <dbReference type="RuleBase" id="RU368087"/>
    </source>
</evidence>
<organism evidence="7 8">
    <name type="scientific">Psilocybe cf. subviscida</name>
    <dbReference type="NCBI Taxonomy" id="2480587"/>
    <lineage>
        <taxon>Eukaryota</taxon>
        <taxon>Fungi</taxon>
        <taxon>Dikarya</taxon>
        <taxon>Basidiomycota</taxon>
        <taxon>Agaricomycotina</taxon>
        <taxon>Agaricomycetes</taxon>
        <taxon>Agaricomycetidae</taxon>
        <taxon>Agaricales</taxon>
        <taxon>Agaricineae</taxon>
        <taxon>Strophariaceae</taxon>
        <taxon>Psilocybe</taxon>
    </lineage>
</organism>
<feature type="coiled-coil region" evidence="5">
    <location>
        <begin position="49"/>
        <end position="83"/>
    </location>
</feature>
<comment type="function">
    <text evidence="4">Inhibits the enzyme activity of ATPase.</text>
</comment>
<proteinExistence type="inferred from homology"/>
<dbReference type="GO" id="GO:0005739">
    <property type="term" value="C:mitochondrion"/>
    <property type="evidence" value="ECO:0007669"/>
    <property type="project" value="UniProtKB-SubCell"/>
</dbReference>
<gene>
    <name evidence="7" type="ORF">D9619_009014</name>
</gene>
<comment type="subcellular location">
    <subcellularLocation>
        <location evidence="1">Mitochondrion</location>
    </subcellularLocation>
</comment>
<evidence type="ECO:0000256" key="5">
    <source>
        <dbReference type="SAM" id="Coils"/>
    </source>
</evidence>
<protein>
    <recommendedName>
        <fullName evidence="4">ATPase inhibitor, mitochondrial</fullName>
    </recommendedName>
</protein>
<dbReference type="GO" id="GO:0042030">
    <property type="term" value="F:ATPase inhibitor activity"/>
    <property type="evidence" value="ECO:0007669"/>
    <property type="project" value="InterPro"/>
</dbReference>
<accession>A0A8H5FA07</accession>
<evidence type="ECO:0000256" key="2">
    <source>
        <dbReference type="ARBA" id="ARBA00010901"/>
    </source>
</evidence>
<name>A0A8H5FA07_9AGAR</name>
<dbReference type="SUPFAM" id="SSF64602">
    <property type="entry name" value="F1 ATPase inhibitor, IF1, C-terminal domain"/>
    <property type="match status" value="1"/>
</dbReference>
<dbReference type="Pfam" id="PF04568">
    <property type="entry name" value="IATP"/>
    <property type="match status" value="1"/>
</dbReference>
<evidence type="ECO:0000256" key="6">
    <source>
        <dbReference type="SAM" id="MobiDB-lite"/>
    </source>
</evidence>
<dbReference type="Proteomes" id="UP000567179">
    <property type="component" value="Unassembled WGS sequence"/>
</dbReference>
<dbReference type="AlphaFoldDB" id="A0A8H5FA07"/>
<dbReference type="Gene3D" id="1.20.5.500">
    <property type="entry name" value="Single helix bin"/>
    <property type="match status" value="1"/>
</dbReference>
<reference evidence="7 8" key="1">
    <citation type="journal article" date="2020" name="ISME J.">
        <title>Uncovering the hidden diversity of litter-decomposition mechanisms in mushroom-forming fungi.</title>
        <authorList>
            <person name="Floudas D."/>
            <person name="Bentzer J."/>
            <person name="Ahren D."/>
            <person name="Johansson T."/>
            <person name="Persson P."/>
            <person name="Tunlid A."/>
        </authorList>
    </citation>
    <scope>NUCLEOTIDE SEQUENCE [LARGE SCALE GENOMIC DNA]</scope>
    <source>
        <strain evidence="7 8">CBS 101986</strain>
    </source>
</reference>
<evidence type="ECO:0000256" key="3">
    <source>
        <dbReference type="ARBA" id="ARBA00023128"/>
    </source>
</evidence>
<comment type="similarity">
    <text evidence="2 4">Belongs to the ATPase inhibitor family.</text>
</comment>
<feature type="region of interest" description="Disordered" evidence="6">
    <location>
        <begin position="24"/>
        <end position="44"/>
    </location>
</feature>
<evidence type="ECO:0000313" key="7">
    <source>
        <dbReference type="EMBL" id="KAF5329261.1"/>
    </source>
</evidence>
<comment type="caution">
    <text evidence="7">The sequence shown here is derived from an EMBL/GenBank/DDBJ whole genome shotgun (WGS) entry which is preliminary data.</text>
</comment>
<sequence>MFTIARRLPRAFAAPARFYTVGGRSEGSVAQSKGSFSKKEKAHEDQFIHKHEQEQLAKLRAQIEQQKKALGELEEEHKALESELKK</sequence>
<keyword evidence="3" id="KW-0496">Mitochondrion</keyword>
<dbReference type="InterPro" id="IPR007648">
    <property type="entry name" value="ATPase_inhibitor_mt"/>
</dbReference>
<keyword evidence="8" id="KW-1185">Reference proteome</keyword>
<keyword evidence="5" id="KW-0175">Coiled coil</keyword>
<evidence type="ECO:0000256" key="1">
    <source>
        <dbReference type="ARBA" id="ARBA00004173"/>
    </source>
</evidence>
<dbReference type="EMBL" id="JAACJJ010000002">
    <property type="protein sequence ID" value="KAF5329261.1"/>
    <property type="molecule type" value="Genomic_DNA"/>
</dbReference>
<evidence type="ECO:0000313" key="8">
    <source>
        <dbReference type="Proteomes" id="UP000567179"/>
    </source>
</evidence>